<reference evidence="2" key="1">
    <citation type="submission" date="2022-05" db="EMBL/GenBank/DDBJ databases">
        <authorList>
            <person name="Pankratov T."/>
        </authorList>
    </citation>
    <scope>NUCLEOTIDE SEQUENCE</scope>
    <source>
        <strain evidence="2">BP6-180914</strain>
    </source>
</reference>
<protein>
    <submittedName>
        <fullName evidence="2">ArsR family transcriptional regulator</fullName>
    </submittedName>
</protein>
<organism evidence="2 3">
    <name type="scientific">Lichenifustis flavocetrariae</name>
    <dbReference type="NCBI Taxonomy" id="2949735"/>
    <lineage>
        <taxon>Bacteria</taxon>
        <taxon>Pseudomonadati</taxon>
        <taxon>Pseudomonadota</taxon>
        <taxon>Alphaproteobacteria</taxon>
        <taxon>Hyphomicrobiales</taxon>
        <taxon>Lichenihabitantaceae</taxon>
        <taxon>Lichenifustis</taxon>
    </lineage>
</organism>
<dbReference type="EMBL" id="JAMOIM010000013">
    <property type="protein sequence ID" value="MCW6510095.1"/>
    <property type="molecule type" value="Genomic_DNA"/>
</dbReference>
<proteinExistence type="predicted"/>
<accession>A0AA41YZE9</accession>
<dbReference type="GO" id="GO:0097063">
    <property type="term" value="F:cadmium ion sensor activity"/>
    <property type="evidence" value="ECO:0007669"/>
    <property type="project" value="TreeGrafter"/>
</dbReference>
<dbReference type="SMART" id="SM00418">
    <property type="entry name" value="HTH_ARSR"/>
    <property type="match status" value="1"/>
</dbReference>
<dbReference type="GO" id="GO:0010288">
    <property type="term" value="P:response to lead ion"/>
    <property type="evidence" value="ECO:0007669"/>
    <property type="project" value="TreeGrafter"/>
</dbReference>
<dbReference type="Pfam" id="PF12840">
    <property type="entry name" value="HTH_20"/>
    <property type="match status" value="1"/>
</dbReference>
<dbReference type="Gene3D" id="1.10.10.10">
    <property type="entry name" value="Winged helix-like DNA-binding domain superfamily/Winged helix DNA-binding domain"/>
    <property type="match status" value="1"/>
</dbReference>
<gene>
    <name evidence="2" type="ORF">M8523_18920</name>
</gene>
<dbReference type="Proteomes" id="UP001165667">
    <property type="component" value="Unassembled WGS sequence"/>
</dbReference>
<dbReference type="GO" id="GO:0046686">
    <property type="term" value="P:response to cadmium ion"/>
    <property type="evidence" value="ECO:0007669"/>
    <property type="project" value="TreeGrafter"/>
</dbReference>
<evidence type="ECO:0000313" key="3">
    <source>
        <dbReference type="Proteomes" id="UP001165667"/>
    </source>
</evidence>
<dbReference type="RefSeq" id="WP_282586468.1">
    <property type="nucleotide sequence ID" value="NZ_JAMOIM010000013.1"/>
</dbReference>
<dbReference type="NCBIfam" id="NF033788">
    <property type="entry name" value="HTH_metalloreg"/>
    <property type="match status" value="1"/>
</dbReference>
<sequence length="236" mass="25442">MVTTVSVAQIGALLGDPARAAMLQALMDGRALTASELAQVAGIAPQTASGHLAQLAAASLVTMSKQGRHRYHRLATPQVARLLENLMLVASDAVRMKPRVGPRDARLRLARTCYDHMAGWLGVSLADTLAARGWIEITDDAALVTPEGLQGLAALEIDAEASRTGGRRATLLCRPCLDWSERRPHLAGRLGTALCMHCLKQGWVRQQSGSRALDITPAGWRALRDEFDIRRPNVST</sequence>
<dbReference type="InterPro" id="IPR036388">
    <property type="entry name" value="WH-like_DNA-bd_sf"/>
</dbReference>
<comment type="caution">
    <text evidence="2">The sequence shown here is derived from an EMBL/GenBank/DDBJ whole genome shotgun (WGS) entry which is preliminary data.</text>
</comment>
<evidence type="ECO:0000259" key="1">
    <source>
        <dbReference type="PROSITE" id="PS50987"/>
    </source>
</evidence>
<evidence type="ECO:0000313" key="2">
    <source>
        <dbReference type="EMBL" id="MCW6510095.1"/>
    </source>
</evidence>
<feature type="domain" description="HTH arsR-type" evidence="1">
    <location>
        <begin position="1"/>
        <end position="94"/>
    </location>
</feature>
<dbReference type="GO" id="GO:0003677">
    <property type="term" value="F:DNA binding"/>
    <property type="evidence" value="ECO:0007669"/>
    <property type="project" value="TreeGrafter"/>
</dbReference>
<dbReference type="AlphaFoldDB" id="A0AA41YZE9"/>
<dbReference type="InterPro" id="IPR011991">
    <property type="entry name" value="ArsR-like_HTH"/>
</dbReference>
<keyword evidence="3" id="KW-1185">Reference proteome</keyword>
<dbReference type="CDD" id="cd00090">
    <property type="entry name" value="HTH_ARSR"/>
    <property type="match status" value="1"/>
</dbReference>
<dbReference type="SUPFAM" id="SSF46785">
    <property type="entry name" value="Winged helix' DNA-binding domain"/>
    <property type="match status" value="1"/>
</dbReference>
<name>A0AA41YZE9_9HYPH</name>
<dbReference type="GO" id="GO:0003700">
    <property type="term" value="F:DNA-binding transcription factor activity"/>
    <property type="evidence" value="ECO:0007669"/>
    <property type="project" value="InterPro"/>
</dbReference>
<dbReference type="PANTHER" id="PTHR39168:SF1">
    <property type="entry name" value="TRANSCRIPTIONAL REGULATORY PROTEIN"/>
    <property type="match status" value="1"/>
</dbReference>
<dbReference type="PROSITE" id="PS50987">
    <property type="entry name" value="HTH_ARSR_2"/>
    <property type="match status" value="1"/>
</dbReference>
<dbReference type="InterPro" id="IPR052543">
    <property type="entry name" value="HTH_Metal-responsive_Reg"/>
</dbReference>
<dbReference type="PANTHER" id="PTHR39168">
    <property type="entry name" value="TRANSCRIPTIONAL REGULATOR-RELATED"/>
    <property type="match status" value="1"/>
</dbReference>
<dbReference type="InterPro" id="IPR036390">
    <property type="entry name" value="WH_DNA-bd_sf"/>
</dbReference>
<dbReference type="GO" id="GO:0032791">
    <property type="term" value="F:lead ion binding"/>
    <property type="evidence" value="ECO:0007669"/>
    <property type="project" value="TreeGrafter"/>
</dbReference>
<dbReference type="InterPro" id="IPR001845">
    <property type="entry name" value="HTH_ArsR_DNA-bd_dom"/>
</dbReference>